<dbReference type="InterPro" id="IPR038765">
    <property type="entry name" value="Papain-like_cys_pep_sf"/>
</dbReference>
<evidence type="ECO:0000256" key="2">
    <source>
        <dbReference type="ARBA" id="ARBA00022670"/>
    </source>
</evidence>
<reference evidence="6 7" key="1">
    <citation type="journal article" date="2024" name="Plant J.">
        <title>Genome sequences and population genomics reveal climatic adaptation and genomic divergence between two closely related sweetgum species.</title>
        <authorList>
            <person name="Xu W.Q."/>
            <person name="Ren C.Q."/>
            <person name="Zhang X.Y."/>
            <person name="Comes H.P."/>
            <person name="Liu X.H."/>
            <person name="Li Y.G."/>
            <person name="Kettle C.J."/>
            <person name="Jalonen R."/>
            <person name="Gaisberger H."/>
            <person name="Ma Y.Z."/>
            <person name="Qiu Y.X."/>
        </authorList>
    </citation>
    <scope>NUCLEOTIDE SEQUENCE [LARGE SCALE GENOMIC DNA]</scope>
    <source>
        <strain evidence="6">Hangzhou</strain>
    </source>
</reference>
<dbReference type="SUPFAM" id="SSF54001">
    <property type="entry name" value="Cysteine proteinases"/>
    <property type="match status" value="1"/>
</dbReference>
<sequence>MVAPHKNRKGRGVTYLPRLIKSRSAGIKPVVEYNSKGVPRGKVAKTLSSYHGTLARTNVPIIYTNWYVVPTELKNKLWSYVEDTFVVDPKSKKNTLSSIGLKWKTFKNRLTTKYIIPNLDNLENLRAPPELYKDCIEKGHWELFVRSRMTPEFMEIRSTQIERRKLNRYDHRLSRKGYVGLEDEIVKGTDRSVLWKLARQNKDGYYDDEGVKDRAKKIDELTQQVNDGCIEVEGTNDILTMALDTPEHSGAIRGVSKGVTQTAYFYTVDQHEEKAKKNLSKGKEQGKGTPDSTPLLERVSSNCSKTDVCHRYLYQILKNENLEYKYGFVNPATISSAGSMNPTTSRSKVLADRLAAERNIELFFVPYNPRFHWILIVIDPVSMIAYYMDPLGNDILPDIQNVIEVMFIDKTKKTIRKKCNWRSIKCPKQPGNVECGYYVMRYMKELIEDQRLSITEKFIGKDTYSKKEIDDVRIEWANAIQEYIC</sequence>
<protein>
    <recommendedName>
        <fullName evidence="5">Ubiquitin-like protease family profile domain-containing protein</fullName>
    </recommendedName>
</protein>
<keyword evidence="2" id="KW-0645">Protease</keyword>
<proteinExistence type="inferred from homology"/>
<keyword evidence="7" id="KW-1185">Reference proteome</keyword>
<dbReference type="PANTHER" id="PTHR33018">
    <property type="entry name" value="OS10G0338966 PROTEIN-RELATED"/>
    <property type="match status" value="1"/>
</dbReference>
<comment type="caution">
    <text evidence="6">The sequence shown here is derived from an EMBL/GenBank/DDBJ whole genome shotgun (WGS) entry which is preliminary data.</text>
</comment>
<dbReference type="GO" id="GO:0008234">
    <property type="term" value="F:cysteine-type peptidase activity"/>
    <property type="evidence" value="ECO:0007669"/>
    <property type="project" value="InterPro"/>
</dbReference>
<evidence type="ECO:0000256" key="4">
    <source>
        <dbReference type="SAM" id="MobiDB-lite"/>
    </source>
</evidence>
<evidence type="ECO:0000259" key="5">
    <source>
        <dbReference type="Pfam" id="PF02902"/>
    </source>
</evidence>
<dbReference type="Gene3D" id="3.40.395.10">
    <property type="entry name" value="Adenoviral Proteinase, Chain A"/>
    <property type="match status" value="1"/>
</dbReference>
<dbReference type="AlphaFoldDB" id="A0AAP0XAB9"/>
<accession>A0AAP0XAB9</accession>
<dbReference type="InterPro" id="IPR003653">
    <property type="entry name" value="Peptidase_C48_C"/>
</dbReference>
<keyword evidence="3" id="KW-0378">Hydrolase</keyword>
<feature type="compositionally biased region" description="Basic and acidic residues" evidence="4">
    <location>
        <begin position="275"/>
        <end position="286"/>
    </location>
</feature>
<evidence type="ECO:0000256" key="3">
    <source>
        <dbReference type="ARBA" id="ARBA00022801"/>
    </source>
</evidence>
<dbReference type="PANTHER" id="PTHR33018:SF31">
    <property type="entry name" value="TRANSPOSASE, PTTA_EN_SPM, PLANT"/>
    <property type="match status" value="1"/>
</dbReference>
<dbReference type="Pfam" id="PF03004">
    <property type="entry name" value="Transposase_24"/>
    <property type="match status" value="1"/>
</dbReference>
<feature type="domain" description="Ubiquitin-like protease family profile" evidence="5">
    <location>
        <begin position="360"/>
        <end position="483"/>
    </location>
</feature>
<dbReference type="EMBL" id="JBBPBK010000001">
    <property type="protein sequence ID" value="KAK9291730.1"/>
    <property type="molecule type" value="Genomic_DNA"/>
</dbReference>
<comment type="similarity">
    <text evidence="1">Belongs to the peptidase C48 family.</text>
</comment>
<feature type="region of interest" description="Disordered" evidence="4">
    <location>
        <begin position="275"/>
        <end position="297"/>
    </location>
</feature>
<organism evidence="6 7">
    <name type="scientific">Liquidambar formosana</name>
    <name type="common">Formosan gum</name>
    <dbReference type="NCBI Taxonomy" id="63359"/>
    <lineage>
        <taxon>Eukaryota</taxon>
        <taxon>Viridiplantae</taxon>
        <taxon>Streptophyta</taxon>
        <taxon>Embryophyta</taxon>
        <taxon>Tracheophyta</taxon>
        <taxon>Spermatophyta</taxon>
        <taxon>Magnoliopsida</taxon>
        <taxon>eudicotyledons</taxon>
        <taxon>Gunneridae</taxon>
        <taxon>Pentapetalae</taxon>
        <taxon>Saxifragales</taxon>
        <taxon>Altingiaceae</taxon>
        <taxon>Liquidambar</taxon>
    </lineage>
</organism>
<evidence type="ECO:0000256" key="1">
    <source>
        <dbReference type="ARBA" id="ARBA00005234"/>
    </source>
</evidence>
<evidence type="ECO:0000313" key="7">
    <source>
        <dbReference type="Proteomes" id="UP001415857"/>
    </source>
</evidence>
<gene>
    <name evidence="6" type="ORF">L1049_019679</name>
</gene>
<name>A0AAP0XAB9_LIQFO</name>
<dbReference type="Pfam" id="PF02902">
    <property type="entry name" value="Peptidase_C48"/>
    <property type="match status" value="1"/>
</dbReference>
<dbReference type="Proteomes" id="UP001415857">
    <property type="component" value="Unassembled WGS sequence"/>
</dbReference>
<dbReference type="GO" id="GO:0006508">
    <property type="term" value="P:proteolysis"/>
    <property type="evidence" value="ECO:0007669"/>
    <property type="project" value="UniProtKB-KW"/>
</dbReference>
<dbReference type="InterPro" id="IPR004252">
    <property type="entry name" value="Probable_transposase_24"/>
</dbReference>
<evidence type="ECO:0000313" key="6">
    <source>
        <dbReference type="EMBL" id="KAK9291730.1"/>
    </source>
</evidence>